<dbReference type="EMBL" id="AP011532">
    <property type="protein sequence ID" value="BAI60584.1"/>
    <property type="molecule type" value="Genomic_DNA"/>
</dbReference>
<keyword evidence="5 8" id="KW-0808">Transferase</keyword>
<dbReference type="InterPro" id="IPR009024">
    <property type="entry name" value="Me_CoM_Rdtase_Fd-like_fold"/>
</dbReference>
<dbReference type="UniPathway" id="UPA00646">
    <property type="reaction ID" value="UER00699"/>
</dbReference>
<dbReference type="RefSeq" id="WP_012899264.1">
    <property type="nucleotide sequence ID" value="NC_013665.1"/>
</dbReference>
<evidence type="ECO:0000256" key="4">
    <source>
        <dbReference type="ARBA" id="ARBA00011155"/>
    </source>
</evidence>
<reference evidence="11 12" key="2">
    <citation type="journal article" date="2008" name="Int. J. Syst. Evol. Microbiol.">
        <title>Methanocella paludicola gen. nov., sp. nov., a methane-producing archaeon, the first isolate of the lineage 'Rice Cluster I', and proposal of the new archaeal order Methanocellales ord. nov.</title>
        <authorList>
            <person name="Sakai S."/>
            <person name="Imachi H."/>
            <person name="Hanada S."/>
            <person name="Ohashi A."/>
            <person name="Harada H."/>
            <person name="Kamagata Y."/>
        </authorList>
    </citation>
    <scope>NUCLEOTIDE SEQUENCE [LARGE SCALE GENOMIC DNA]</scope>
    <source>
        <strain evidence="12">DSM 17711 / JCM 13418 / NBRC 101707 / SANAE</strain>
    </source>
</reference>
<dbReference type="SUPFAM" id="SSF55088">
    <property type="entry name" value="Methyl-coenzyme M reductase subunits"/>
    <property type="match status" value="1"/>
</dbReference>
<dbReference type="InterPro" id="IPR003179">
    <property type="entry name" value="Me_CoM_Rdtase_bsu"/>
</dbReference>
<dbReference type="GO" id="GO:0015948">
    <property type="term" value="P:methanogenesis"/>
    <property type="evidence" value="ECO:0007669"/>
    <property type="project" value="UniProtKB-UniRule"/>
</dbReference>
<dbReference type="SUPFAM" id="SSF48081">
    <property type="entry name" value="Methyl-coenzyme M reductase alpha and beta chain C-terminal domain"/>
    <property type="match status" value="1"/>
</dbReference>
<gene>
    <name evidence="11" type="primary">mcrB</name>
    <name evidence="11" type="ordered locus">MCP_0512</name>
</gene>
<evidence type="ECO:0000256" key="6">
    <source>
        <dbReference type="ARBA" id="ARBA00022994"/>
    </source>
</evidence>
<dbReference type="Pfam" id="PF02241">
    <property type="entry name" value="MCR_beta"/>
    <property type="match status" value="1"/>
</dbReference>
<dbReference type="KEGG" id="mpd:MCP_0512"/>
<dbReference type="InterPro" id="IPR022679">
    <property type="entry name" value="Me_CoM_Rdtase_bsu_C"/>
</dbReference>
<dbReference type="GO" id="GO:0050524">
    <property type="term" value="F:coenzyme-B sulfoethylthiotransferase activity"/>
    <property type="evidence" value="ECO:0007669"/>
    <property type="project" value="UniProtKB-UniRule"/>
</dbReference>
<dbReference type="InterPro" id="IPR008924">
    <property type="entry name" value="Me_CoM_Rdtase_asu/bsu_C"/>
</dbReference>
<dbReference type="NCBIfam" id="TIGR03257">
    <property type="entry name" value="met_CoM_red_bet"/>
    <property type="match status" value="1"/>
</dbReference>
<dbReference type="Gene3D" id="1.20.840.10">
    <property type="entry name" value="Methyl-coenzyme M reductase, alpha/beta subunit, C-terminal"/>
    <property type="match status" value="1"/>
</dbReference>
<evidence type="ECO:0000256" key="1">
    <source>
        <dbReference type="ARBA" id="ARBA00001952"/>
    </source>
</evidence>
<evidence type="ECO:0000313" key="11">
    <source>
        <dbReference type="EMBL" id="BAI60584.1"/>
    </source>
</evidence>
<protein>
    <recommendedName>
        <fullName evidence="8">Methyl-coenzyme M reductase subunit beta</fullName>
        <ecNumber evidence="8">2.8.4.1</ecNumber>
    </recommendedName>
    <alternativeName>
        <fullName evidence="8">Coenzyme-B sulfoethylthiotransferase beta</fullName>
    </alternativeName>
</protein>
<feature type="domain" description="Methyl-coenzyme M reductase beta subunit C-terminal" evidence="9">
    <location>
        <begin position="189"/>
        <end position="436"/>
    </location>
</feature>
<evidence type="ECO:0000256" key="5">
    <source>
        <dbReference type="ARBA" id="ARBA00022679"/>
    </source>
</evidence>
<dbReference type="Gene3D" id="3.30.70.470">
    <property type="match status" value="1"/>
</dbReference>
<evidence type="ECO:0000256" key="7">
    <source>
        <dbReference type="ARBA" id="ARBA00047772"/>
    </source>
</evidence>
<evidence type="ECO:0000259" key="9">
    <source>
        <dbReference type="Pfam" id="PF02241"/>
    </source>
</evidence>
<dbReference type="PIRSF" id="PIRSF000263">
    <property type="entry name" value="Meth_CoM_rd_beta"/>
    <property type="match status" value="1"/>
</dbReference>
<evidence type="ECO:0000256" key="2">
    <source>
        <dbReference type="ARBA" id="ARBA00005149"/>
    </source>
</evidence>
<dbReference type="InParanoid" id="D1YVW2"/>
<evidence type="ECO:0000313" key="12">
    <source>
        <dbReference type="Proteomes" id="UP000001882"/>
    </source>
</evidence>
<dbReference type="PATRIC" id="fig|304371.9.peg.527"/>
<reference evidence="11 12" key="1">
    <citation type="journal article" date="2007" name="Appl. Environ. Microbiol.">
        <title>Isolation of key methanogens for global methane emission from rice paddy fields: a novel isolate affiliated with the clone cluster rice cluster I.</title>
        <authorList>
            <person name="Sakai S."/>
            <person name="Imachi H."/>
            <person name="Sekiguchi Y."/>
            <person name="Ohashi A."/>
            <person name="Harada H."/>
            <person name="Kamagata Y."/>
        </authorList>
    </citation>
    <scope>NUCLEOTIDE SEQUENCE [LARGE SCALE GENOMIC DNA]</scope>
    <source>
        <strain evidence="12">DSM 17711 / JCM 13418 / NBRC 101707 / SANAE</strain>
    </source>
</reference>
<accession>D1YVW2</accession>
<dbReference type="InterPro" id="IPR015823">
    <property type="entry name" value="Me_CoM_Rdtase_asu_N_sub2"/>
</dbReference>
<dbReference type="SMR" id="D1YVW2"/>
<dbReference type="FunCoup" id="D1YVW2">
    <property type="interactions" value="55"/>
</dbReference>
<dbReference type="eggNOG" id="arCOG04860">
    <property type="taxonomic scope" value="Archaea"/>
</dbReference>
<evidence type="ECO:0000256" key="8">
    <source>
        <dbReference type="PIRNR" id="PIRNR000263"/>
    </source>
</evidence>
<comment type="catalytic activity">
    <reaction evidence="7">
        <text>coenzyme B + methyl-coenzyme M = methane + coenzyme M-coenzyme B heterodisulfide</text>
        <dbReference type="Rhea" id="RHEA:12532"/>
        <dbReference type="ChEBI" id="CHEBI:16183"/>
        <dbReference type="ChEBI" id="CHEBI:58286"/>
        <dbReference type="ChEBI" id="CHEBI:58411"/>
        <dbReference type="ChEBI" id="CHEBI:58596"/>
        <dbReference type="EC" id="2.8.4.1"/>
    </reaction>
    <physiologicalReaction direction="left-to-right" evidence="7">
        <dbReference type="Rhea" id="RHEA:12533"/>
    </physiologicalReaction>
</comment>
<dbReference type="InterPro" id="IPR022680">
    <property type="entry name" value="Me_CoM_Rdtase_bsu_N"/>
</dbReference>
<dbReference type="EC" id="2.8.4.1" evidence="8"/>
<dbReference type="Proteomes" id="UP000001882">
    <property type="component" value="Chromosome"/>
</dbReference>
<dbReference type="GeneID" id="8680593"/>
<comment type="subunit">
    <text evidence="8">Hexamer of two alpha, two beta, and two gamma chains.</text>
</comment>
<comment type="cofactor">
    <cofactor evidence="1">
        <name>coenzyme F430</name>
        <dbReference type="ChEBI" id="CHEBI:60540"/>
    </cofactor>
</comment>
<comment type="similarity">
    <text evidence="3">Belongs to the methyl-coenzyme M reductase beta subunit family.</text>
</comment>
<dbReference type="Pfam" id="PF02783">
    <property type="entry name" value="MCR_beta_N"/>
    <property type="match status" value="1"/>
</dbReference>
<dbReference type="OrthoDB" id="52873at2157"/>
<reference evidence="12" key="3">
    <citation type="journal article" date="2011" name="PLoS ONE">
        <title>Genome sequence of a mesophilic hydrogenotrophic methanogen Methanocella paludicola, the first cultivated representative of the order Methanocellales.</title>
        <authorList>
            <person name="Sakai S."/>
            <person name="Takaki Y."/>
            <person name="Shimamura S."/>
            <person name="Sekine M."/>
            <person name="Tajima T."/>
            <person name="Kosugi H."/>
            <person name="Ichikawa N."/>
            <person name="Tasumi E."/>
            <person name="Hiraki A.T."/>
            <person name="Shimizu A."/>
            <person name="Kato Y."/>
            <person name="Nishiko R."/>
            <person name="Mori K."/>
            <person name="Fujita N."/>
            <person name="Imachi H."/>
            <person name="Takai K."/>
        </authorList>
    </citation>
    <scope>NUCLEOTIDE SEQUENCE [LARGE SCALE GENOMIC DNA]</scope>
    <source>
        <strain evidence="12">DSM 17711 / JCM 13418 / NBRC 101707 / SANAE</strain>
    </source>
</reference>
<comment type="subunit">
    <text evidence="4">MCR is a hexamer of two alpha, two beta, and two gamma chains, forming a dimer of heterotrimers.</text>
</comment>
<name>D1YVW2_METPS</name>
<keyword evidence="6 8" id="KW-0484">Methanogenesis</keyword>
<comment type="pathway">
    <text evidence="2 8">One-carbon metabolism; methyl-coenzyme M reduction; methane from methyl-coenzyme M: step 1/1.</text>
</comment>
<evidence type="ECO:0000256" key="3">
    <source>
        <dbReference type="ARBA" id="ARBA00010675"/>
    </source>
</evidence>
<feature type="domain" description="Methyl-coenzyme M reductase beta subunit N-terminal" evidence="10">
    <location>
        <begin position="6"/>
        <end position="187"/>
    </location>
</feature>
<keyword evidence="12" id="KW-1185">Reference proteome</keyword>
<organism evidence="11 12">
    <name type="scientific">Methanocella paludicola (strain DSM 17711 / JCM 13418 / NBRC 101707 / SANAE)</name>
    <dbReference type="NCBI Taxonomy" id="304371"/>
    <lineage>
        <taxon>Archaea</taxon>
        <taxon>Methanobacteriati</taxon>
        <taxon>Methanobacteriota</taxon>
        <taxon>Stenosarchaea group</taxon>
        <taxon>Methanomicrobia</taxon>
        <taxon>Methanocellales</taxon>
        <taxon>Methanocellaceae</taxon>
        <taxon>Methanocella</taxon>
    </lineage>
</organism>
<dbReference type="AlphaFoldDB" id="D1YVW2"/>
<evidence type="ECO:0000259" key="10">
    <source>
        <dbReference type="Pfam" id="PF02783"/>
    </source>
</evidence>
<proteinExistence type="inferred from homology"/>
<dbReference type="STRING" id="304371.MCP_0512"/>
<sequence>MPKFKDKIDLYDDKGKLLEKDVPLEAISPVINPAIRKIVNLTKRTVAVSLEGIESALKTGKVGGKGRQVLGRSLDLSIVKDADKIAKVVADTVRINKSDDTAVKVIGGGKSLLVQVPTQRVEAGAEFVASLSCTASAVTEAIIDMYKVDMFDGPFVKNAVWGMYPQTMDLVGGNVKMILEIPQKDEGVGYALRNILTNHCVVIAKRNTMNVAALSSIFEQAGVCEMGDAVGPWERYQLLGFAYQGLNANNLVYSTVKENGKNGTIGSVVASVIGKAIEDKVIKVEKTLPSGYKLYTTDDIPLWNAYTAAATMAATMVNCGALRGAQAVSSTLLYTNDLIERETGLPGCDFGKVEGTAVGFSFFSHSIYGGGGPGVFNGNHVVTRHSKGFAVPCVSAACSLDAGTQMFSPEATSGILGIFGEIAEFREPLSHVAKGAAEVKGKV</sequence>